<dbReference type="OrthoDB" id="119671at2"/>
<protein>
    <submittedName>
        <fullName evidence="1">Uncharacterized protein</fullName>
    </submittedName>
</protein>
<dbReference type="KEGG" id="gma:AciX8_1823"/>
<organism evidence="1 2">
    <name type="scientific">Granulicella mallensis (strain ATCC BAA-1857 / DSM 23137 / MP5ACTX8)</name>
    <dbReference type="NCBI Taxonomy" id="682795"/>
    <lineage>
        <taxon>Bacteria</taxon>
        <taxon>Pseudomonadati</taxon>
        <taxon>Acidobacteriota</taxon>
        <taxon>Terriglobia</taxon>
        <taxon>Terriglobales</taxon>
        <taxon>Acidobacteriaceae</taxon>
        <taxon>Granulicella</taxon>
    </lineage>
</organism>
<accession>G8NR82</accession>
<keyword evidence="2" id="KW-1185">Reference proteome</keyword>
<name>G8NR82_GRAMM</name>
<evidence type="ECO:0000313" key="2">
    <source>
        <dbReference type="Proteomes" id="UP000007113"/>
    </source>
</evidence>
<proteinExistence type="predicted"/>
<dbReference type="HOGENOM" id="CLU_1060748_0_0_0"/>
<dbReference type="EMBL" id="CP003130">
    <property type="protein sequence ID" value="AEU36160.1"/>
    <property type="molecule type" value="Genomic_DNA"/>
</dbReference>
<reference evidence="1 2" key="1">
    <citation type="submission" date="2011-11" db="EMBL/GenBank/DDBJ databases">
        <title>Complete sequence of Granulicella mallensis MP5ACTX8.</title>
        <authorList>
            <consortium name="US DOE Joint Genome Institute"/>
            <person name="Lucas S."/>
            <person name="Copeland A."/>
            <person name="Lapidus A."/>
            <person name="Cheng J.-F."/>
            <person name="Goodwin L."/>
            <person name="Pitluck S."/>
            <person name="Peters L."/>
            <person name="Lu M."/>
            <person name="Detter J.C."/>
            <person name="Han C."/>
            <person name="Tapia R."/>
            <person name="Land M."/>
            <person name="Hauser L."/>
            <person name="Kyrpides N."/>
            <person name="Ivanova N."/>
            <person name="Mikhailova N."/>
            <person name="Pagani I."/>
            <person name="Rawat S."/>
            <person name="Mannisto M."/>
            <person name="Haggblom M."/>
            <person name="Woyke T."/>
        </authorList>
    </citation>
    <scope>NUCLEOTIDE SEQUENCE [LARGE SCALE GENOMIC DNA]</scope>
    <source>
        <strain evidence="2">ATCC BAA-1857 / DSM 23137 / MP5ACTX8</strain>
    </source>
</reference>
<gene>
    <name evidence="1" type="ordered locus">AciX8_1823</name>
</gene>
<evidence type="ECO:0000313" key="1">
    <source>
        <dbReference type="EMBL" id="AEU36160.1"/>
    </source>
</evidence>
<dbReference type="AlphaFoldDB" id="G8NR82"/>
<sequence length="279" mass="31512">MPNSPTPRELLLVKVDRAYKHIIDLEAEILQFNREGDSHEIFSKDDLQTGERTFYLRIIKDIPLGISALVGDVVQNLRSTLDHLAFHLVQSSPITPKPKEQDIYFPIYETAAKYDSGKMRKTQSMADAAIKAIDDIQPYYRSDPIDYSAGIGNGTPLFWLDEVSKLDKHRLLVTIRGDVVSHSLPKSKRIEMANFLKTALGSTSADVRIAFRPTDSPLVDGSVLCTLPIADVDNKMEFGFQIAFGEPKWVRGKELLSTLKHWHKFVRDIIEDFDAKGLL</sequence>
<dbReference type="Proteomes" id="UP000007113">
    <property type="component" value="Chromosome"/>
</dbReference>
<dbReference type="RefSeq" id="WP_014265039.1">
    <property type="nucleotide sequence ID" value="NC_016631.1"/>
</dbReference>